<keyword evidence="3" id="KW-1185">Reference proteome</keyword>
<reference evidence="2" key="1">
    <citation type="submission" date="2023-08" db="EMBL/GenBank/DDBJ databases">
        <authorList>
            <person name="Chen Y."/>
            <person name="Shah S."/>
            <person name="Dougan E. K."/>
            <person name="Thang M."/>
            <person name="Chan C."/>
        </authorList>
    </citation>
    <scope>NUCLEOTIDE SEQUENCE</scope>
</reference>
<evidence type="ECO:0000256" key="1">
    <source>
        <dbReference type="SAM" id="SignalP"/>
    </source>
</evidence>
<evidence type="ECO:0000313" key="2">
    <source>
        <dbReference type="EMBL" id="CAJ1374771.1"/>
    </source>
</evidence>
<dbReference type="Proteomes" id="UP001178507">
    <property type="component" value="Unassembled WGS sequence"/>
</dbReference>
<protein>
    <submittedName>
        <fullName evidence="2">Uncharacterized protein</fullName>
    </submittedName>
</protein>
<organism evidence="2 3">
    <name type="scientific">Effrenium voratum</name>
    <dbReference type="NCBI Taxonomy" id="2562239"/>
    <lineage>
        <taxon>Eukaryota</taxon>
        <taxon>Sar</taxon>
        <taxon>Alveolata</taxon>
        <taxon>Dinophyceae</taxon>
        <taxon>Suessiales</taxon>
        <taxon>Symbiodiniaceae</taxon>
        <taxon>Effrenium</taxon>
    </lineage>
</organism>
<dbReference type="EMBL" id="CAUJNA010000277">
    <property type="protein sequence ID" value="CAJ1374771.1"/>
    <property type="molecule type" value="Genomic_DNA"/>
</dbReference>
<gene>
    <name evidence="2" type="ORF">EVOR1521_LOCUS4228</name>
</gene>
<comment type="caution">
    <text evidence="2">The sequence shown here is derived from an EMBL/GenBank/DDBJ whole genome shotgun (WGS) entry which is preliminary data.</text>
</comment>
<proteinExistence type="predicted"/>
<dbReference type="AlphaFoldDB" id="A0AA36HT13"/>
<accession>A0AA36HT13</accession>
<keyword evidence="1" id="KW-0732">Signal</keyword>
<feature type="chain" id="PRO_5041293091" evidence="1">
    <location>
        <begin position="24"/>
        <end position="172"/>
    </location>
</feature>
<sequence>MPVMQQLHLPLLVLASMFLVCTGTTVHVSATGEASVPAGGQPHAAEGPVPMMRREDEPNQVLTETGNAPHYVNCLRNEGPHRMGEHAGGWRTPEECDSLAKELQAAVFGLEWPEGSHEKGKAQCAVWKHDSQLSKIDGLLEQWGSRPKSECKFHTYKHPLGGANRMALYIAR</sequence>
<name>A0AA36HT13_9DINO</name>
<feature type="signal peptide" evidence="1">
    <location>
        <begin position="1"/>
        <end position="23"/>
    </location>
</feature>
<evidence type="ECO:0000313" key="3">
    <source>
        <dbReference type="Proteomes" id="UP001178507"/>
    </source>
</evidence>